<reference evidence="3 4" key="1">
    <citation type="journal article" date="2018" name="Mol. Biol. Evol.">
        <title>Analysis of the draft genome of the red seaweed Gracilariopsis chorda provides insights into genome size evolution in Rhodophyta.</title>
        <authorList>
            <person name="Lee J."/>
            <person name="Yang E.C."/>
            <person name="Graf L."/>
            <person name="Yang J.H."/>
            <person name="Qiu H."/>
            <person name="Zel Zion U."/>
            <person name="Chan C.X."/>
            <person name="Stephens T.G."/>
            <person name="Weber A.P.M."/>
            <person name="Boo G.H."/>
            <person name="Boo S.M."/>
            <person name="Kim K.M."/>
            <person name="Shin Y."/>
            <person name="Jung M."/>
            <person name="Lee S.J."/>
            <person name="Yim H.S."/>
            <person name="Lee J.H."/>
            <person name="Bhattacharya D."/>
            <person name="Yoon H.S."/>
        </authorList>
    </citation>
    <scope>NUCLEOTIDE SEQUENCE [LARGE SCALE GENOMIC DNA]</scope>
    <source>
        <strain evidence="3 4">SKKU-2015</strain>
        <tissue evidence="3">Whole body</tissue>
    </source>
</reference>
<feature type="transmembrane region" description="Helical" evidence="2">
    <location>
        <begin position="113"/>
        <end position="141"/>
    </location>
</feature>
<gene>
    <name evidence="3" type="ORF">BWQ96_00561</name>
</gene>
<organism evidence="3 4">
    <name type="scientific">Gracilariopsis chorda</name>
    <dbReference type="NCBI Taxonomy" id="448386"/>
    <lineage>
        <taxon>Eukaryota</taxon>
        <taxon>Rhodophyta</taxon>
        <taxon>Florideophyceae</taxon>
        <taxon>Rhodymeniophycidae</taxon>
        <taxon>Gracilariales</taxon>
        <taxon>Gracilariaceae</taxon>
        <taxon>Gracilariopsis</taxon>
    </lineage>
</organism>
<feature type="transmembrane region" description="Helical" evidence="2">
    <location>
        <begin position="221"/>
        <end position="244"/>
    </location>
</feature>
<keyword evidence="2" id="KW-1133">Transmembrane helix</keyword>
<feature type="transmembrane region" description="Helical" evidence="2">
    <location>
        <begin position="180"/>
        <end position="201"/>
    </location>
</feature>
<dbReference type="EMBL" id="NBIV01000003">
    <property type="protein sequence ID" value="PXF49683.1"/>
    <property type="molecule type" value="Genomic_DNA"/>
</dbReference>
<keyword evidence="2" id="KW-0472">Membrane</keyword>
<feature type="transmembrane region" description="Helical" evidence="2">
    <location>
        <begin position="282"/>
        <end position="304"/>
    </location>
</feature>
<evidence type="ECO:0000313" key="4">
    <source>
        <dbReference type="Proteomes" id="UP000247409"/>
    </source>
</evidence>
<sequence>MFGPPPIPDSIKRLDEFELERRQKPMPNPLPPHFFESLFDQYPSVRKVHEAMTREMASDDYDPEDYRVYSWAYQQLRPTAIGLPLLSLIVGTTAFAIVKLIQYIRANLEKQILANMLVTADTVATGVLTGFIPVILLSWAWQKAHFNDVRTDGVRRSVTMFCLTALALPAVWAMSATTNVTLGIACALFVRFMLAFSIWGWVDLRREAFLGDALLARVYKAWRSCLTVGVLIFGSLLRSMAFLAPHEVPVKEVFGRHANSLRQALGKRFPVACSLCNDPRGLFLAGGLAIIALVSYVLYLAVFVTEFYQINCHRRCESPLTSLFVKKGIYQPNRHPDESKGSLSAPDPSMSFHPSPAMMLRPTKDWDSSTVQPLSGTNMPVFAYLKKEEEVMKTTGLTEWLKPRSEQVPAYDDESRMERDLDALLSWARPLKPEEEELSIDDYVQTVEDDEYMYDPTTGNWIFTDDLAESGKRKDGMDDRSDKMQPFELNGEEDEMVEIPPEWEPLVKRMLEKNAEHPFENQDDQQVDDDSDSPPVSIFA</sequence>
<dbReference type="AlphaFoldDB" id="A0A2V3J5U7"/>
<feature type="transmembrane region" description="Helical" evidence="2">
    <location>
        <begin position="153"/>
        <end position="173"/>
    </location>
</feature>
<feature type="transmembrane region" description="Helical" evidence="2">
    <location>
        <begin position="81"/>
        <end position="101"/>
    </location>
</feature>
<evidence type="ECO:0000256" key="1">
    <source>
        <dbReference type="SAM" id="MobiDB-lite"/>
    </source>
</evidence>
<name>A0A2V3J5U7_9FLOR</name>
<dbReference type="OrthoDB" id="10408728at2759"/>
<accession>A0A2V3J5U7</accession>
<comment type="caution">
    <text evidence="3">The sequence shown here is derived from an EMBL/GenBank/DDBJ whole genome shotgun (WGS) entry which is preliminary data.</text>
</comment>
<keyword evidence="2" id="KW-0812">Transmembrane</keyword>
<evidence type="ECO:0000313" key="3">
    <source>
        <dbReference type="EMBL" id="PXF49683.1"/>
    </source>
</evidence>
<evidence type="ECO:0008006" key="5">
    <source>
        <dbReference type="Google" id="ProtNLM"/>
    </source>
</evidence>
<feature type="compositionally biased region" description="Basic and acidic residues" evidence="1">
    <location>
        <begin position="505"/>
        <end position="520"/>
    </location>
</feature>
<keyword evidence="4" id="KW-1185">Reference proteome</keyword>
<protein>
    <recommendedName>
        <fullName evidence="5">Transmembrane protein</fullName>
    </recommendedName>
</protein>
<proteinExistence type="predicted"/>
<feature type="compositionally biased region" description="Basic and acidic residues" evidence="1">
    <location>
        <begin position="470"/>
        <end position="485"/>
    </location>
</feature>
<feature type="compositionally biased region" description="Acidic residues" evidence="1">
    <location>
        <begin position="521"/>
        <end position="532"/>
    </location>
</feature>
<dbReference type="Proteomes" id="UP000247409">
    <property type="component" value="Unassembled WGS sequence"/>
</dbReference>
<evidence type="ECO:0000256" key="2">
    <source>
        <dbReference type="SAM" id="Phobius"/>
    </source>
</evidence>
<feature type="region of interest" description="Disordered" evidence="1">
    <location>
        <begin position="470"/>
        <end position="540"/>
    </location>
</feature>